<name>A0AAP6Y696_9GAMM</name>
<dbReference type="InterPro" id="IPR011010">
    <property type="entry name" value="DNA_brk_join_enz"/>
</dbReference>
<keyword evidence="2" id="KW-0229">DNA integration</keyword>
<keyword evidence="3 5" id="KW-0238">DNA-binding</keyword>
<evidence type="ECO:0000256" key="3">
    <source>
        <dbReference type="ARBA" id="ARBA00023125"/>
    </source>
</evidence>
<dbReference type="PANTHER" id="PTHR30349">
    <property type="entry name" value="PHAGE INTEGRASE-RELATED"/>
    <property type="match status" value="1"/>
</dbReference>
<evidence type="ECO:0000256" key="4">
    <source>
        <dbReference type="ARBA" id="ARBA00023172"/>
    </source>
</evidence>
<protein>
    <recommendedName>
        <fullName evidence="10">Integrase</fullName>
    </recommendedName>
</protein>
<dbReference type="InterPro" id="IPR002104">
    <property type="entry name" value="Integrase_catalytic"/>
</dbReference>
<dbReference type="PANTHER" id="PTHR30349:SF64">
    <property type="entry name" value="PROPHAGE INTEGRASE INTD-RELATED"/>
    <property type="match status" value="1"/>
</dbReference>
<dbReference type="RefSeq" id="WP_169045257.1">
    <property type="nucleotide sequence ID" value="NZ_JABBYB010000015.1"/>
</dbReference>
<evidence type="ECO:0000259" key="6">
    <source>
        <dbReference type="PROSITE" id="PS51898"/>
    </source>
</evidence>
<dbReference type="EMBL" id="JABBYB010000015">
    <property type="protein sequence ID" value="NMP04841.1"/>
    <property type="molecule type" value="Genomic_DNA"/>
</dbReference>
<dbReference type="InterPro" id="IPR050090">
    <property type="entry name" value="Tyrosine_recombinase_XerCD"/>
</dbReference>
<dbReference type="InterPro" id="IPR013762">
    <property type="entry name" value="Integrase-like_cat_sf"/>
</dbReference>
<evidence type="ECO:0000256" key="1">
    <source>
        <dbReference type="ARBA" id="ARBA00008857"/>
    </source>
</evidence>
<comment type="similarity">
    <text evidence="1">Belongs to the 'phage' integrase family.</text>
</comment>
<comment type="caution">
    <text evidence="8">The sequence shown here is derived from an EMBL/GenBank/DDBJ whole genome shotgun (WGS) entry which is preliminary data.</text>
</comment>
<sequence>MKVYVKEYDKIDLINSVVRAERNIDIEVLENKTVDGCLLITDGGRVIEAVSEWLTDSMKAKERAANTAREYARSIGKFLDFLSIQEINNKKSAPLTSDDYLYLLLDASKVNRHTIKTYLHIHNHEVSNQSKKLWDAALKAFYTEYICQNYPSEIINPYIKGSIFNGKNFKIRHDGLSIDELMALMIVAKDERERSLFQFWYDSGLRVQEMERVKYMDVIEALKSPTSSRSLQDDEYSYIDADYYLLYVRGTKPRNRAKFKPRHTSISKVSLTRLIRYFNNPLTNYKKNTQHIDIDERPAFLNIHGEPITKESISQMVTRRFIEAKKIGLLVNRKTLPTHKVRHGYSVSFLTSSDLFPDAIERLQALSRYLGHASITTTERHYQDIALEVQVKTSTGERVCRHEKMLNLYNKTKETAIAKTKKHYIKYVE</sequence>
<dbReference type="InterPro" id="IPR010998">
    <property type="entry name" value="Integrase_recombinase_N"/>
</dbReference>
<keyword evidence="4" id="KW-0233">DNA recombination</keyword>
<dbReference type="InterPro" id="IPR044068">
    <property type="entry name" value="CB"/>
</dbReference>
<organism evidence="8 9">
    <name type="scientific">Pseudoalteromonas arctica</name>
    <dbReference type="NCBI Taxonomy" id="394751"/>
    <lineage>
        <taxon>Bacteria</taxon>
        <taxon>Pseudomonadati</taxon>
        <taxon>Pseudomonadota</taxon>
        <taxon>Gammaproteobacteria</taxon>
        <taxon>Alteromonadales</taxon>
        <taxon>Pseudoalteromonadaceae</taxon>
        <taxon>Pseudoalteromonas</taxon>
    </lineage>
</organism>
<dbReference type="Proteomes" id="UP000549590">
    <property type="component" value="Unassembled WGS sequence"/>
</dbReference>
<dbReference type="GO" id="GO:0003677">
    <property type="term" value="F:DNA binding"/>
    <property type="evidence" value="ECO:0007669"/>
    <property type="project" value="UniProtKB-UniRule"/>
</dbReference>
<gene>
    <name evidence="8" type="ORF">HHE94_19235</name>
</gene>
<dbReference type="PROSITE" id="PS51898">
    <property type="entry name" value="TYR_RECOMBINASE"/>
    <property type="match status" value="1"/>
</dbReference>
<accession>A0AAP6Y696</accession>
<evidence type="ECO:0008006" key="10">
    <source>
        <dbReference type="Google" id="ProtNLM"/>
    </source>
</evidence>
<proteinExistence type="inferred from homology"/>
<dbReference type="GO" id="GO:0006310">
    <property type="term" value="P:DNA recombination"/>
    <property type="evidence" value="ECO:0007669"/>
    <property type="project" value="UniProtKB-KW"/>
</dbReference>
<dbReference type="PROSITE" id="PS51900">
    <property type="entry name" value="CB"/>
    <property type="match status" value="1"/>
</dbReference>
<dbReference type="SUPFAM" id="SSF56349">
    <property type="entry name" value="DNA breaking-rejoining enzymes"/>
    <property type="match status" value="1"/>
</dbReference>
<dbReference type="GO" id="GO:0015074">
    <property type="term" value="P:DNA integration"/>
    <property type="evidence" value="ECO:0007669"/>
    <property type="project" value="UniProtKB-KW"/>
</dbReference>
<dbReference type="AlphaFoldDB" id="A0AAP6Y696"/>
<evidence type="ECO:0000313" key="8">
    <source>
        <dbReference type="EMBL" id="NMP04841.1"/>
    </source>
</evidence>
<feature type="domain" description="Tyr recombinase" evidence="6">
    <location>
        <begin position="171"/>
        <end position="395"/>
    </location>
</feature>
<feature type="domain" description="Core-binding (CB)" evidence="7">
    <location>
        <begin position="41"/>
        <end position="146"/>
    </location>
</feature>
<evidence type="ECO:0000259" key="7">
    <source>
        <dbReference type="PROSITE" id="PS51900"/>
    </source>
</evidence>
<evidence type="ECO:0000256" key="2">
    <source>
        <dbReference type="ARBA" id="ARBA00022908"/>
    </source>
</evidence>
<dbReference type="Gene3D" id="1.10.443.10">
    <property type="entry name" value="Intergrase catalytic core"/>
    <property type="match status" value="1"/>
</dbReference>
<evidence type="ECO:0000313" key="9">
    <source>
        <dbReference type="Proteomes" id="UP000549590"/>
    </source>
</evidence>
<dbReference type="Gene3D" id="1.10.150.130">
    <property type="match status" value="1"/>
</dbReference>
<reference evidence="8 9" key="1">
    <citation type="submission" date="2020-04" db="EMBL/GenBank/DDBJ databases">
        <title>Genome sequencing and assembly of Pseudoalteromonas arctica.</title>
        <authorList>
            <person name="Cook G.M."/>
        </authorList>
    </citation>
    <scope>NUCLEOTIDE SEQUENCE [LARGE SCALE GENOMIC DNA]</scope>
    <source>
        <strain evidence="8 9">NEC-BIFX-2020_001</strain>
    </source>
</reference>
<evidence type="ECO:0000256" key="5">
    <source>
        <dbReference type="PROSITE-ProRule" id="PRU01248"/>
    </source>
</evidence>